<dbReference type="Proteomes" id="UP000058925">
    <property type="component" value="Chromosome"/>
</dbReference>
<proteinExistence type="predicted"/>
<name>A0A654LV68_9ARCH</name>
<dbReference type="GeneID" id="60420813"/>
<organism evidence="1 2">
    <name type="scientific">Candidatus Nitrosocosmicus oleophilus</name>
    <dbReference type="NCBI Taxonomy" id="1353260"/>
    <lineage>
        <taxon>Archaea</taxon>
        <taxon>Nitrososphaerota</taxon>
        <taxon>Nitrososphaeria</taxon>
        <taxon>Nitrososphaerales</taxon>
        <taxon>Nitrososphaeraceae</taxon>
        <taxon>Candidatus Nitrosocosmicus</taxon>
    </lineage>
</organism>
<dbReference type="AlphaFoldDB" id="A0A654LV68"/>
<sequence>MTTSNENVSHHKVKEQSDELRTKYPIFTAILERIPDMDLKEVLSVLVIVDPVRSLLKTHATRLTFIGEDKNLDQIIEESINQLRTKHALLAGILERIHKMDLKDTAVGLLGIDAMESLLKLRMLVILTS</sequence>
<accession>A0A654LV68</accession>
<keyword evidence="2" id="KW-1185">Reference proteome</keyword>
<dbReference type="KEGG" id="taa:NMY3_00668"/>
<dbReference type="RefSeq" id="WP_196817452.1">
    <property type="nucleotide sequence ID" value="NZ_CP012850.1"/>
</dbReference>
<evidence type="ECO:0000313" key="2">
    <source>
        <dbReference type="Proteomes" id="UP000058925"/>
    </source>
</evidence>
<dbReference type="EMBL" id="CP012850">
    <property type="protein sequence ID" value="ALI34877.1"/>
    <property type="molecule type" value="Genomic_DNA"/>
</dbReference>
<evidence type="ECO:0000313" key="1">
    <source>
        <dbReference type="EMBL" id="ALI34877.1"/>
    </source>
</evidence>
<gene>
    <name evidence="1" type="ORF">NMY3_00668</name>
</gene>
<protein>
    <submittedName>
        <fullName evidence="1">Uncharacterized protein</fullName>
    </submittedName>
</protein>
<reference evidence="2" key="1">
    <citation type="submission" date="2015-10" db="EMBL/GenBank/DDBJ databases">
        <title>Niche specialization of a soil ammonia-oxidizing archaeon, Candidatus Nitrosocosmicus oleophilus.</title>
        <authorList>
            <person name="Jung M.-Y."/>
            <person name="Rhee S.-K."/>
        </authorList>
    </citation>
    <scope>NUCLEOTIDE SEQUENCE [LARGE SCALE GENOMIC DNA]</scope>
    <source>
        <strain evidence="2">MY3</strain>
    </source>
</reference>